<feature type="non-terminal residue" evidence="2">
    <location>
        <position position="1"/>
    </location>
</feature>
<evidence type="ECO:0000256" key="1">
    <source>
        <dbReference type="SAM" id="Phobius"/>
    </source>
</evidence>
<keyword evidence="1" id="KW-0812">Transmembrane</keyword>
<feature type="transmembrane region" description="Helical" evidence="1">
    <location>
        <begin position="59"/>
        <end position="90"/>
    </location>
</feature>
<proteinExistence type="predicted"/>
<organism evidence="2">
    <name type="scientific">marine sediment metagenome</name>
    <dbReference type="NCBI Taxonomy" id="412755"/>
    <lineage>
        <taxon>unclassified sequences</taxon>
        <taxon>metagenomes</taxon>
        <taxon>ecological metagenomes</taxon>
    </lineage>
</organism>
<accession>A0A0F9ESF7</accession>
<keyword evidence="1" id="KW-1133">Transmembrane helix</keyword>
<gene>
    <name evidence="2" type="ORF">LCGC14_2039820</name>
</gene>
<feature type="transmembrane region" description="Helical" evidence="1">
    <location>
        <begin position="102"/>
        <end position="122"/>
    </location>
</feature>
<dbReference type="AlphaFoldDB" id="A0A0F9ESF7"/>
<comment type="caution">
    <text evidence="2">The sequence shown here is derived from an EMBL/GenBank/DDBJ whole genome shotgun (WGS) entry which is preliminary data.</text>
</comment>
<reference evidence="2" key="1">
    <citation type="journal article" date="2015" name="Nature">
        <title>Complex archaea that bridge the gap between prokaryotes and eukaryotes.</title>
        <authorList>
            <person name="Spang A."/>
            <person name="Saw J.H."/>
            <person name="Jorgensen S.L."/>
            <person name="Zaremba-Niedzwiedzka K."/>
            <person name="Martijn J."/>
            <person name="Lind A.E."/>
            <person name="van Eijk R."/>
            <person name="Schleper C."/>
            <person name="Guy L."/>
            <person name="Ettema T.J."/>
        </authorList>
    </citation>
    <scope>NUCLEOTIDE SEQUENCE</scope>
</reference>
<protein>
    <submittedName>
        <fullName evidence="2">Uncharacterized protein</fullName>
    </submittedName>
</protein>
<feature type="transmembrane region" description="Helical" evidence="1">
    <location>
        <begin position="317"/>
        <end position="335"/>
    </location>
</feature>
<sequence>EEWSRFIFVAAILLSPNIIYDTTMTVSTRILITIVMIVLLNLNLKVLGNDNYNKFKTTIFLFLLLLIGALAHRLWTGTLITIIFMIFTVFIRKYKKLHHLTVFLILPLSIIAFFLGLEFFYIDPRTGLGVNATFFEIIPFLITYFGFWTGLISLFFPIGLIITLYKLTFTFKNSNAFKTSKKKNAHLNNSHHEFVDNFYYLLLFLIPFLFMILIFFYSIVIFLPIIIIFSVQGLIYIKKFISRISKKLDWVFPILLLFIVGGYYLLRYEIYSKIVSWDVFLFLLVSLILFLFVFLIINYNNLTISRASFDPYKLKKGIWIIAFTISFLAFSEINLEAGRADVFSNPYPWENRYLTNEEIEIIEYFQNEDLDGLIFCAAGLYISERIGGVGFLPTFSESTFIGIPLFYGFISPNYIHENTEFSLSELFRFGLFTFNETDPITELLNSISALDIGKVEDFHVLTSYNVQYIITINYTFQSGGINNWPLIQSLQQSELFEPVFSTLHLLVWKIY</sequence>
<keyword evidence="1" id="KW-0472">Membrane</keyword>
<dbReference type="EMBL" id="LAZR01023895">
    <property type="protein sequence ID" value="KKL76944.1"/>
    <property type="molecule type" value="Genomic_DNA"/>
</dbReference>
<feature type="transmembrane region" description="Helical" evidence="1">
    <location>
        <begin position="250"/>
        <end position="266"/>
    </location>
</feature>
<name>A0A0F9ESF7_9ZZZZ</name>
<evidence type="ECO:0000313" key="2">
    <source>
        <dbReference type="EMBL" id="KKL76944.1"/>
    </source>
</evidence>
<feature type="transmembrane region" description="Helical" evidence="1">
    <location>
        <begin position="278"/>
        <end position="297"/>
    </location>
</feature>
<feature type="transmembrane region" description="Helical" evidence="1">
    <location>
        <begin position="30"/>
        <end position="47"/>
    </location>
</feature>
<feature type="transmembrane region" description="Helical" evidence="1">
    <location>
        <begin position="198"/>
        <end position="230"/>
    </location>
</feature>